<dbReference type="InParanoid" id="A7TJJ1"/>
<evidence type="ECO:0000313" key="7">
    <source>
        <dbReference type="EMBL" id="EDO17534.1"/>
    </source>
</evidence>
<dbReference type="AlphaFoldDB" id="A7TJJ1"/>
<dbReference type="RefSeq" id="XP_001645392.1">
    <property type="nucleotide sequence ID" value="XM_001645342.1"/>
</dbReference>
<dbReference type="PANTHER" id="PTHR43804:SF7">
    <property type="entry name" value="LD18447P"/>
    <property type="match status" value="1"/>
</dbReference>
<organism evidence="8">
    <name type="scientific">Vanderwaltozyma polyspora (strain ATCC 22028 / DSM 70294 / BCRC 21397 / CBS 2163 / NBRC 10782 / NRRL Y-8283 / UCD 57-17)</name>
    <name type="common">Kluyveromyces polysporus</name>
    <dbReference type="NCBI Taxonomy" id="436907"/>
    <lineage>
        <taxon>Eukaryota</taxon>
        <taxon>Fungi</taxon>
        <taxon>Dikarya</taxon>
        <taxon>Ascomycota</taxon>
        <taxon>Saccharomycotina</taxon>
        <taxon>Saccharomycetes</taxon>
        <taxon>Saccharomycetales</taxon>
        <taxon>Saccharomycetaceae</taxon>
        <taxon>Vanderwaltozyma</taxon>
    </lineage>
</organism>
<dbReference type="InterPro" id="IPR005139">
    <property type="entry name" value="PCRF"/>
</dbReference>
<dbReference type="SMART" id="SM00937">
    <property type="entry name" value="PCRF"/>
    <property type="match status" value="1"/>
</dbReference>
<dbReference type="PANTHER" id="PTHR43804">
    <property type="entry name" value="LD18447P"/>
    <property type="match status" value="1"/>
</dbReference>
<dbReference type="Proteomes" id="UP000000267">
    <property type="component" value="Unassembled WGS sequence"/>
</dbReference>
<gene>
    <name evidence="7" type="ORF">Kpol_534p13</name>
</gene>
<evidence type="ECO:0000259" key="6">
    <source>
        <dbReference type="PROSITE" id="PS00745"/>
    </source>
</evidence>
<dbReference type="HOGENOM" id="CLU_036856_0_4_1"/>
<dbReference type="InterPro" id="IPR050057">
    <property type="entry name" value="Prokaryotic/Mito_RF"/>
</dbReference>
<dbReference type="FunCoup" id="A7TJJ1">
    <property type="interactions" value="726"/>
</dbReference>
<dbReference type="Pfam" id="PF00472">
    <property type="entry name" value="RF-1"/>
    <property type="match status" value="1"/>
</dbReference>
<dbReference type="GO" id="GO:0070126">
    <property type="term" value="P:mitochondrial translational termination"/>
    <property type="evidence" value="ECO:0007669"/>
    <property type="project" value="EnsemblFungi"/>
</dbReference>
<dbReference type="EMBL" id="DS480402">
    <property type="protein sequence ID" value="EDO17534.1"/>
    <property type="molecule type" value="Genomic_DNA"/>
</dbReference>
<comment type="similarity">
    <text evidence="1">Belongs to the prokaryotic/mitochondrial release factor family.</text>
</comment>
<reference evidence="7 8" key="1">
    <citation type="journal article" date="2007" name="Proc. Natl. Acad. Sci. U.S.A.">
        <title>Independent sorting-out of thousands of duplicated gene pairs in two yeast species descended from a whole-genome duplication.</title>
        <authorList>
            <person name="Scannell D.R."/>
            <person name="Frank A.C."/>
            <person name="Conant G.C."/>
            <person name="Byrne K.P."/>
            <person name="Woolfit M."/>
            <person name="Wolfe K.H."/>
        </authorList>
    </citation>
    <scope>NUCLEOTIDE SEQUENCE [LARGE SCALE GENOMIC DNA]</scope>
    <source>
        <strain evidence="8">ATCC 22028 / DSM 70294 / BCRC 21397 / CBS 2163 / NBRC 10782 / NRRL Y-8283 / UCD 57-17</strain>
    </source>
</reference>
<keyword evidence="2" id="KW-0488">Methylation</keyword>
<dbReference type="InterPro" id="IPR045853">
    <property type="entry name" value="Pep_chain_release_fac_I_sf"/>
</dbReference>
<dbReference type="OrthoDB" id="2019491at2759"/>
<dbReference type="eggNOG" id="KOG2726">
    <property type="taxonomic scope" value="Eukaryota"/>
</dbReference>
<evidence type="ECO:0000256" key="1">
    <source>
        <dbReference type="ARBA" id="ARBA00010835"/>
    </source>
</evidence>
<dbReference type="PROSITE" id="PS00745">
    <property type="entry name" value="RF_PROK_I"/>
    <property type="match status" value="1"/>
</dbReference>
<dbReference type="Gene3D" id="3.30.160.20">
    <property type="match status" value="1"/>
</dbReference>
<sequence length="404" mass="46058">MMVFRVNPFIPRLFQVSRLTARRFQSTLDASLVQLKELHPSLLQKAESYCDELDKLKKDMFDGNAFDVEQQKKYARFSTIADAFHEYKSQLDDYKGLNEMIKSDPALKDEASQELEQLIPLLNRSSSVLLDKLLPPHEFADKPCIIELRPGVGGIEAMIFAQDLLNMYIGYATSKKWKHEIISRNENESGSGIVDAILSINEPGAYDRMRLEVGVHRVQRVPATETKGRTHTSTAAVVVLPQLGNGSEREAEAYERTFKPDEIRIDVMRARGKGGQHVNTTDSAVRLTHFPSGIVISMQDERSQHKNKAKAFAILKSKLAEIERLEKEEKERSARKEQVSTTDRSDKIRTYNYPQNRITDHRCGLTLYALNEVITGERLDEVMDVVKAHDTDERSQRLLNEQPN</sequence>
<dbReference type="Gene3D" id="3.30.70.1660">
    <property type="match status" value="1"/>
</dbReference>
<evidence type="ECO:0000313" key="8">
    <source>
        <dbReference type="Proteomes" id="UP000000267"/>
    </source>
</evidence>
<keyword evidence="8" id="KW-1185">Reference proteome</keyword>
<feature type="region of interest" description="Disordered" evidence="5">
    <location>
        <begin position="326"/>
        <end position="348"/>
    </location>
</feature>
<dbReference type="GeneID" id="5545756"/>
<dbReference type="FunFam" id="3.30.160.20:FF:000004">
    <property type="entry name" value="Peptide chain release factor 1"/>
    <property type="match status" value="1"/>
</dbReference>
<evidence type="ECO:0000256" key="2">
    <source>
        <dbReference type="ARBA" id="ARBA00022481"/>
    </source>
</evidence>
<accession>A7TJJ1</accession>
<feature type="domain" description="Prokaryotic-type class I peptide chain release factors" evidence="6">
    <location>
        <begin position="269"/>
        <end position="285"/>
    </location>
</feature>
<evidence type="ECO:0000256" key="5">
    <source>
        <dbReference type="SAM" id="MobiDB-lite"/>
    </source>
</evidence>
<keyword evidence="3" id="KW-0648">Protein biosynthesis</keyword>
<protein>
    <recommendedName>
        <fullName evidence="4">Peptide chain release factor 1, mitochondrial</fullName>
    </recommendedName>
</protein>
<evidence type="ECO:0000256" key="3">
    <source>
        <dbReference type="ARBA" id="ARBA00022917"/>
    </source>
</evidence>
<dbReference type="STRING" id="436907.A7TJJ1"/>
<dbReference type="Pfam" id="PF03462">
    <property type="entry name" value="PCRF"/>
    <property type="match status" value="1"/>
</dbReference>
<dbReference type="GO" id="GO:0005743">
    <property type="term" value="C:mitochondrial inner membrane"/>
    <property type="evidence" value="ECO:0007669"/>
    <property type="project" value="EnsemblFungi"/>
</dbReference>
<name>A7TJJ1_VANPO</name>
<dbReference type="GO" id="GO:0003747">
    <property type="term" value="F:translation release factor activity"/>
    <property type="evidence" value="ECO:0007669"/>
    <property type="project" value="EnsemblFungi"/>
</dbReference>
<dbReference type="OMA" id="DHRVGFK"/>
<dbReference type="Gene3D" id="6.10.140.1950">
    <property type="match status" value="1"/>
</dbReference>
<dbReference type="InterPro" id="IPR000352">
    <property type="entry name" value="Pep_chain_release_fac_I"/>
</dbReference>
<evidence type="ECO:0000256" key="4">
    <source>
        <dbReference type="ARBA" id="ARBA00067174"/>
    </source>
</evidence>
<dbReference type="PhylomeDB" id="A7TJJ1"/>
<proteinExistence type="inferred from homology"/>
<dbReference type="KEGG" id="vpo:Kpol_534p13"/>
<dbReference type="SUPFAM" id="SSF75620">
    <property type="entry name" value="Release factor"/>
    <property type="match status" value="1"/>
</dbReference>